<feature type="transmembrane region" description="Helical" evidence="2">
    <location>
        <begin position="80"/>
        <end position="103"/>
    </location>
</feature>
<feature type="region of interest" description="Disordered" evidence="1">
    <location>
        <begin position="332"/>
        <end position="386"/>
    </location>
</feature>
<feature type="compositionally biased region" description="Polar residues" evidence="1">
    <location>
        <begin position="1017"/>
        <end position="1034"/>
    </location>
</feature>
<feature type="region of interest" description="Disordered" evidence="1">
    <location>
        <begin position="734"/>
        <end position="755"/>
    </location>
</feature>
<feature type="compositionally biased region" description="Basic and acidic residues" evidence="1">
    <location>
        <begin position="1050"/>
        <end position="1074"/>
    </location>
</feature>
<comment type="caution">
    <text evidence="3">The sequence shown here is derived from an EMBL/GenBank/DDBJ whole genome shotgun (WGS) entry which is preliminary data.</text>
</comment>
<reference evidence="3" key="2">
    <citation type="submission" date="2021-04" db="EMBL/GenBank/DDBJ databases">
        <authorList>
            <person name="Podell S."/>
        </authorList>
    </citation>
    <scope>NUCLEOTIDE SEQUENCE</scope>
    <source>
        <strain evidence="3">Hildebrandi</strain>
    </source>
</reference>
<feature type="transmembrane region" description="Helical" evidence="2">
    <location>
        <begin position="261"/>
        <end position="278"/>
    </location>
</feature>
<evidence type="ECO:0000256" key="1">
    <source>
        <dbReference type="SAM" id="MobiDB-lite"/>
    </source>
</evidence>
<evidence type="ECO:0000313" key="3">
    <source>
        <dbReference type="EMBL" id="KAG7360343.1"/>
    </source>
</evidence>
<keyword evidence="2" id="KW-1133">Transmembrane helix</keyword>
<gene>
    <name evidence="3" type="ORF">IV203_035442</name>
</gene>
<feature type="transmembrane region" description="Helical" evidence="2">
    <location>
        <begin position="110"/>
        <end position="131"/>
    </location>
</feature>
<organism evidence="3 4">
    <name type="scientific">Nitzschia inconspicua</name>
    <dbReference type="NCBI Taxonomy" id="303405"/>
    <lineage>
        <taxon>Eukaryota</taxon>
        <taxon>Sar</taxon>
        <taxon>Stramenopiles</taxon>
        <taxon>Ochrophyta</taxon>
        <taxon>Bacillariophyta</taxon>
        <taxon>Bacillariophyceae</taxon>
        <taxon>Bacillariophycidae</taxon>
        <taxon>Bacillariales</taxon>
        <taxon>Bacillariaceae</taxon>
        <taxon>Nitzschia</taxon>
    </lineage>
</organism>
<sequence>MESTRDELPFIEGTSLVDKEFFTGPSGFEMGNDERRSNCYSPYVALALALFFVVTCFTLDQPDPGCSDDPEMNCDWSYWLSLYALDFYLFGVTTLLTLHLWLVGRNKTSCLAFSFMACGFLIRGSIANHGYQNGNDMSRYQPVFYVVTVMYDVCWTISAVFFRALIERAWERATIKPRFCGVFESGLALLFLGFSTVLLIIGGFLSATGASADMVFNIGRISWHISFFVFLCGGGNVWGAVSSEQTVKVWGLPNSFAGRHLIFFLSMAALSWIVVFSWKDPVGSFYFGMLAYFGLLMTVFFTHNVLLSVVIPFEIFQDDVSMMSDTDQAQDFSRNLEKPMANGRINRKEKKRGDMGDDAIPDTESSSFESLEAGKKGDYDPDFDDPLPSTDPVNLLMFFSMFRPRDPTMRTTTASSRKFSRNGDGNILTRNGLSRSMDVNKLVPDDHNEIVSKGEICQPATVLNNKEENEKIIFEKGKSVATSTPKAYIPVLPSCDFFGWSFLKHDSSHSARSDYIPEMKVNRAMLAGSIHQGDDKPQNEETSLPGENVTDISSYFYSGWFGRLFQSNEATVDDKVEVEESLEVLTVDQKDATHRRSKHESKQGVSEPEDKDVPRVASVSFKSVQSTEEGFMAWIGALMPTSFFATLGKDEISNPLKRSNFDDKIEDRVIRDMENGTKNATVTLQSKVEEKTEIPRVLTLDRYTTPNYTESFVSQLTGPAEGLSVKNNILLEKRQSNDLSSSKPNGAITGKGDGVPLTNYGSTVAQGKYKTILRNKAGFAVTRSAIFEETSHPLTTRRIQSEGTIAIGVSISSTDDLKQVCCKSMEEVTEVENKSQGIICHDFKDGKDGNSSKRRRLLKRPGFWPKRSKNPKEDFESHKTLQDFLPEKAVPTTLLENLSVHVHITETEDEEDDAGIAHLMRSQSKVEDETRERSIRMTITDEILSAASSDTDASSFTFTTQTGGLDADFDIVESESDGNMSAGSSLDSGLTDESRDFLNQVMTSMILPSSPKDQDNESTTSNEGSVTSQSTGTESMWGDKSKQMKVRQYSIKEHNSKSSDNHTGHEEHESRTSERLSVSSSTEKEGSVSLKRIRTTNVRQTETKEVLHESWIETKKKSELFLLDLSEYNGDKLDLAKVERAPSIHSKQDENTKKRGVSDFTKRVILVHLPSRSNKYGNGIRASHLERAISCPSTTISQHQRQDDNEVLSISKSIDTGAKPIKMTDATQVNTEASEVAIDSGVTLNATTKKASILKSRTRS</sequence>
<feature type="region of interest" description="Disordered" evidence="1">
    <location>
        <begin position="1007"/>
        <end position="1096"/>
    </location>
</feature>
<evidence type="ECO:0008006" key="5">
    <source>
        <dbReference type="Google" id="ProtNLM"/>
    </source>
</evidence>
<keyword evidence="2" id="KW-0472">Membrane</keyword>
<keyword evidence="4" id="KW-1185">Reference proteome</keyword>
<proteinExistence type="predicted"/>
<accession>A0A9K3PUT0</accession>
<evidence type="ECO:0000313" key="4">
    <source>
        <dbReference type="Proteomes" id="UP000693970"/>
    </source>
</evidence>
<feature type="transmembrane region" description="Helical" evidence="2">
    <location>
        <begin position="290"/>
        <end position="313"/>
    </location>
</feature>
<feature type="region of interest" description="Disordered" evidence="1">
    <location>
        <begin position="408"/>
        <end position="431"/>
    </location>
</feature>
<feature type="transmembrane region" description="Helical" evidence="2">
    <location>
        <begin position="187"/>
        <end position="209"/>
    </location>
</feature>
<dbReference type="AlphaFoldDB" id="A0A9K3PUT0"/>
<protein>
    <recommendedName>
        <fullName evidence="5">Transmembrane protein</fullName>
    </recommendedName>
</protein>
<feature type="transmembrane region" description="Helical" evidence="2">
    <location>
        <begin position="40"/>
        <end position="60"/>
    </location>
</feature>
<dbReference type="Proteomes" id="UP000693970">
    <property type="component" value="Unassembled WGS sequence"/>
</dbReference>
<keyword evidence="2" id="KW-0812">Transmembrane</keyword>
<name>A0A9K3PUT0_9STRA</name>
<feature type="region of interest" description="Disordered" evidence="1">
    <location>
        <begin position="589"/>
        <end position="613"/>
    </location>
</feature>
<evidence type="ECO:0000256" key="2">
    <source>
        <dbReference type="SAM" id="Phobius"/>
    </source>
</evidence>
<dbReference type="EMBL" id="JAGRRH010000013">
    <property type="protein sequence ID" value="KAG7360343.1"/>
    <property type="molecule type" value="Genomic_DNA"/>
</dbReference>
<reference evidence="3" key="1">
    <citation type="journal article" date="2021" name="Sci. Rep.">
        <title>Diploid genomic architecture of Nitzschia inconspicua, an elite biomass production diatom.</title>
        <authorList>
            <person name="Oliver A."/>
            <person name="Podell S."/>
            <person name="Pinowska A."/>
            <person name="Traller J.C."/>
            <person name="Smith S.R."/>
            <person name="McClure R."/>
            <person name="Beliaev A."/>
            <person name="Bohutskyi P."/>
            <person name="Hill E.A."/>
            <person name="Rabines A."/>
            <person name="Zheng H."/>
            <person name="Allen L.Z."/>
            <person name="Kuo A."/>
            <person name="Grigoriev I.V."/>
            <person name="Allen A.E."/>
            <person name="Hazlebeck D."/>
            <person name="Allen E.E."/>
        </authorList>
    </citation>
    <scope>NUCLEOTIDE SEQUENCE</scope>
    <source>
        <strain evidence="3">Hildebrandi</strain>
    </source>
</reference>
<feature type="transmembrane region" description="Helical" evidence="2">
    <location>
        <begin position="143"/>
        <end position="166"/>
    </location>
</feature>